<evidence type="ECO:0000256" key="2">
    <source>
        <dbReference type="ARBA" id="ARBA00010617"/>
    </source>
</evidence>
<gene>
    <name evidence="9" type="ORF">GCM10009765_73110</name>
</gene>
<accession>A0ABN2IXG8</accession>
<dbReference type="PANTHER" id="PTHR46696:SF4">
    <property type="entry name" value="BIOTIN BIOSYNTHESIS CYTOCHROME P450"/>
    <property type="match status" value="1"/>
</dbReference>
<dbReference type="InterPro" id="IPR018713">
    <property type="entry name" value="MPAB/Lcp_cat_dom"/>
</dbReference>
<organism evidence="9 10">
    <name type="scientific">Fodinicola feengrottensis</name>
    <dbReference type="NCBI Taxonomy" id="435914"/>
    <lineage>
        <taxon>Bacteria</taxon>
        <taxon>Bacillati</taxon>
        <taxon>Actinomycetota</taxon>
        <taxon>Actinomycetes</taxon>
        <taxon>Mycobacteriales</taxon>
        <taxon>Fodinicola</taxon>
    </lineage>
</organism>
<proteinExistence type="inferred from homology"/>
<evidence type="ECO:0000256" key="7">
    <source>
        <dbReference type="ARBA" id="ARBA00023033"/>
    </source>
</evidence>
<reference evidence="9 10" key="1">
    <citation type="journal article" date="2019" name="Int. J. Syst. Evol. Microbiol.">
        <title>The Global Catalogue of Microorganisms (GCM) 10K type strain sequencing project: providing services to taxonomists for standard genome sequencing and annotation.</title>
        <authorList>
            <consortium name="The Broad Institute Genomics Platform"/>
            <consortium name="The Broad Institute Genome Sequencing Center for Infectious Disease"/>
            <person name="Wu L."/>
            <person name="Ma J."/>
        </authorList>
    </citation>
    <scope>NUCLEOTIDE SEQUENCE [LARGE SCALE GENOMIC DNA]</scope>
    <source>
        <strain evidence="9 10">JCM 14718</strain>
    </source>
</reference>
<comment type="caution">
    <text evidence="9">The sequence shown here is derived from an EMBL/GenBank/DDBJ whole genome shotgun (WGS) entry which is preliminary data.</text>
</comment>
<keyword evidence="3" id="KW-0349">Heme</keyword>
<keyword evidence="7" id="KW-0503">Monooxygenase</keyword>
<dbReference type="Pfam" id="PF00067">
    <property type="entry name" value="p450"/>
    <property type="match status" value="1"/>
</dbReference>
<comment type="similarity">
    <text evidence="2">Belongs to the cytochrome P450 family.</text>
</comment>
<evidence type="ECO:0000259" key="8">
    <source>
        <dbReference type="Pfam" id="PF09995"/>
    </source>
</evidence>
<dbReference type="InterPro" id="IPR001128">
    <property type="entry name" value="Cyt_P450"/>
</dbReference>
<dbReference type="InterPro" id="IPR036396">
    <property type="entry name" value="Cyt_P450_sf"/>
</dbReference>
<dbReference type="SUPFAM" id="SSF48264">
    <property type="entry name" value="Cytochrome P450"/>
    <property type="match status" value="1"/>
</dbReference>
<evidence type="ECO:0000256" key="5">
    <source>
        <dbReference type="ARBA" id="ARBA00023002"/>
    </source>
</evidence>
<keyword evidence="6" id="KW-0408">Iron</keyword>
<comment type="cofactor">
    <cofactor evidence="1">
        <name>heme</name>
        <dbReference type="ChEBI" id="CHEBI:30413"/>
    </cofactor>
</comment>
<evidence type="ECO:0000256" key="3">
    <source>
        <dbReference type="ARBA" id="ARBA00022617"/>
    </source>
</evidence>
<dbReference type="InterPro" id="IPR002397">
    <property type="entry name" value="Cyt_P450_B"/>
</dbReference>
<dbReference type="EMBL" id="BAAANY010000038">
    <property type="protein sequence ID" value="GAA1713395.1"/>
    <property type="molecule type" value="Genomic_DNA"/>
</dbReference>
<dbReference type="Pfam" id="PF09995">
    <property type="entry name" value="MPAB_Lcp_cat"/>
    <property type="match status" value="1"/>
</dbReference>
<evidence type="ECO:0000313" key="9">
    <source>
        <dbReference type="EMBL" id="GAA1713395.1"/>
    </source>
</evidence>
<sequence length="715" mass="80939">MTATAVPSTRPQPDLMTLAFWVRPQAERLAAFARLRAEPEPAFFDIPKVPLFPSGTGAYALVTHADVTEASHRPKLFSNEPTANAMVDMPRWLAPYFGSMINMDDPRHAQIRRVVAQAFTPRTLENIEPDLQRRATRIVDDLIATGPRDFVEQVAARLPVEVICDLLGIPERYHRRIVSRTNVILGNTDPEYIGLSRDRLLAGTVGRTEMMFASARLIRAGRDLFGLVRRLGQERRRQPTNDVISRLVNANVDGESLTPQELGSFFILLVVAGNETTRTALAHALHLFTIHQDQRDLLLSNFDGHIAGAVEEILRYATPVIQFRRTVTQDCDLNGTQFHAGDKVVLFYNSANRDERVFEDPDRFDITRSPNRHLSFGGPGPHYCLGAHLARREITVLLREVFTRLPDIRTVGEPEALLSNFINGIKRMPFDFTNPTGETAPLGPDSLTWRYFGDTRMLLVGPRAGVLQNMLPALGQGVLDHSVFFSETLARLRRSVGPILNTVYGGSRARQTGHQVRDFHLKIKGEMPDGTRYHALDPETYYWAHATFLDNMIYGIETFVRPLSLTEKEEIYRESKVWFRMYGVSDRTMPADWTAFQAYWQKMLDDGIVAHKTARYGVGYVTKGLPAPPKMPGWLWRTVRPPANAVAAFLTTGGMPPSTREQLKLPWTAADERRYRRFGALVRRTDPVWRLLPEAVRYLPQARKAFARDGHPRRS</sequence>
<keyword evidence="4" id="KW-0479">Metal-binding</keyword>
<dbReference type="PANTHER" id="PTHR46696">
    <property type="entry name" value="P450, PUTATIVE (EUROFUNG)-RELATED"/>
    <property type="match status" value="1"/>
</dbReference>
<keyword evidence="5" id="KW-0560">Oxidoreductase</keyword>
<evidence type="ECO:0000256" key="6">
    <source>
        <dbReference type="ARBA" id="ARBA00023004"/>
    </source>
</evidence>
<protein>
    <recommendedName>
        <fullName evidence="8">ER-bound oxygenase mpaB/mpaB'/Rubber oxygenase catalytic domain-containing protein</fullName>
    </recommendedName>
</protein>
<dbReference type="CDD" id="cd11033">
    <property type="entry name" value="CYP142-like"/>
    <property type="match status" value="1"/>
</dbReference>
<dbReference type="Gene3D" id="1.10.630.10">
    <property type="entry name" value="Cytochrome P450"/>
    <property type="match status" value="1"/>
</dbReference>
<evidence type="ECO:0000256" key="1">
    <source>
        <dbReference type="ARBA" id="ARBA00001971"/>
    </source>
</evidence>
<dbReference type="Proteomes" id="UP001500618">
    <property type="component" value="Unassembled WGS sequence"/>
</dbReference>
<evidence type="ECO:0000256" key="4">
    <source>
        <dbReference type="ARBA" id="ARBA00022723"/>
    </source>
</evidence>
<dbReference type="PRINTS" id="PR00359">
    <property type="entry name" value="BP450"/>
</dbReference>
<keyword evidence="10" id="KW-1185">Reference proteome</keyword>
<feature type="domain" description="ER-bound oxygenase mpaB/mpaB'/Rubber oxygenase catalytic" evidence="8">
    <location>
        <begin position="449"/>
        <end position="684"/>
    </location>
</feature>
<evidence type="ECO:0000313" key="10">
    <source>
        <dbReference type="Proteomes" id="UP001500618"/>
    </source>
</evidence>
<dbReference type="RefSeq" id="WP_344314690.1">
    <property type="nucleotide sequence ID" value="NZ_BAAANY010000038.1"/>
</dbReference>
<name>A0ABN2IXG8_9ACTN</name>